<dbReference type="AlphaFoldDB" id="A0A9N9G9W4"/>
<organism evidence="1 2">
    <name type="scientific">Funneliformis mosseae</name>
    <name type="common">Endomycorrhizal fungus</name>
    <name type="synonym">Glomus mosseae</name>
    <dbReference type="NCBI Taxonomy" id="27381"/>
    <lineage>
        <taxon>Eukaryota</taxon>
        <taxon>Fungi</taxon>
        <taxon>Fungi incertae sedis</taxon>
        <taxon>Mucoromycota</taxon>
        <taxon>Glomeromycotina</taxon>
        <taxon>Glomeromycetes</taxon>
        <taxon>Glomerales</taxon>
        <taxon>Glomeraceae</taxon>
        <taxon>Funneliformis</taxon>
    </lineage>
</organism>
<dbReference type="Proteomes" id="UP000789375">
    <property type="component" value="Unassembled WGS sequence"/>
</dbReference>
<proteinExistence type="predicted"/>
<dbReference type="SUPFAM" id="SSF56112">
    <property type="entry name" value="Protein kinase-like (PK-like)"/>
    <property type="match status" value="1"/>
</dbReference>
<dbReference type="InterPro" id="IPR011009">
    <property type="entry name" value="Kinase-like_dom_sf"/>
</dbReference>
<reference evidence="1" key="1">
    <citation type="submission" date="2021-06" db="EMBL/GenBank/DDBJ databases">
        <authorList>
            <person name="Kallberg Y."/>
            <person name="Tangrot J."/>
            <person name="Rosling A."/>
        </authorList>
    </citation>
    <scope>NUCLEOTIDE SEQUENCE</scope>
    <source>
        <strain evidence="1">87-6 pot B 2015</strain>
    </source>
</reference>
<name>A0A9N9G9W4_FUNMO</name>
<dbReference type="Gene3D" id="1.10.510.10">
    <property type="entry name" value="Transferase(Phosphotransferase) domain 1"/>
    <property type="match status" value="1"/>
</dbReference>
<comment type="caution">
    <text evidence="1">The sequence shown here is derived from an EMBL/GenBank/DDBJ whole genome shotgun (WGS) entry which is preliminary data.</text>
</comment>
<accession>A0A9N9G9W4</accession>
<protein>
    <submittedName>
        <fullName evidence="1">13299_t:CDS:1</fullName>
    </submittedName>
</protein>
<evidence type="ECO:0000313" key="1">
    <source>
        <dbReference type="EMBL" id="CAG8591578.1"/>
    </source>
</evidence>
<sequence>MFTNPIYTLPPLEFNQPEQRLIPPLYFGPPPPMVPRNKPSFNRCFTHDIFISSQERRYISTPLQGAPSGTRHNNGLYNTEVTTLPPHELTNPFVRKANDRRGGIVKKCLKYSIDVACIPITIPDDNFSRTQDQLTILEKLRDSSNILKFYGLSRDDNQFFMIFEWAELGNLLEVYNIYDISWNAKNFLLEFLFDLLS</sequence>
<evidence type="ECO:0000313" key="2">
    <source>
        <dbReference type="Proteomes" id="UP000789375"/>
    </source>
</evidence>
<gene>
    <name evidence="1" type="ORF">FMOSSE_LOCUS8468</name>
</gene>
<keyword evidence="2" id="KW-1185">Reference proteome</keyword>
<dbReference type="EMBL" id="CAJVPP010002201">
    <property type="protein sequence ID" value="CAG8591578.1"/>
    <property type="molecule type" value="Genomic_DNA"/>
</dbReference>